<feature type="transmembrane region" description="Helical" evidence="2">
    <location>
        <begin position="33"/>
        <end position="55"/>
    </location>
</feature>
<evidence type="ECO:0000313" key="3">
    <source>
        <dbReference type="EMBL" id="KIJ11184.1"/>
    </source>
</evidence>
<dbReference type="AlphaFoldDB" id="A0A0C9SSG4"/>
<keyword evidence="2" id="KW-0472">Membrane</keyword>
<evidence type="ECO:0000256" key="1">
    <source>
        <dbReference type="SAM" id="MobiDB-lite"/>
    </source>
</evidence>
<proteinExistence type="predicted"/>
<reference evidence="3 4" key="1">
    <citation type="submission" date="2014-06" db="EMBL/GenBank/DDBJ databases">
        <authorList>
            <consortium name="DOE Joint Genome Institute"/>
            <person name="Kuo A."/>
            <person name="Kohler A."/>
            <person name="Nagy L.G."/>
            <person name="Floudas D."/>
            <person name="Copeland A."/>
            <person name="Barry K.W."/>
            <person name="Cichocki N."/>
            <person name="Veneault-Fourrey C."/>
            <person name="LaButti K."/>
            <person name="Lindquist E.A."/>
            <person name="Lipzen A."/>
            <person name="Lundell T."/>
            <person name="Morin E."/>
            <person name="Murat C."/>
            <person name="Sun H."/>
            <person name="Tunlid A."/>
            <person name="Henrissat B."/>
            <person name="Grigoriev I.V."/>
            <person name="Hibbett D.S."/>
            <person name="Martin F."/>
            <person name="Nordberg H.P."/>
            <person name="Cantor M.N."/>
            <person name="Hua S.X."/>
        </authorList>
    </citation>
    <scope>NUCLEOTIDE SEQUENCE [LARGE SCALE GENOMIC DNA]</scope>
    <source>
        <strain evidence="3 4">ATCC 200175</strain>
    </source>
</reference>
<accession>A0A0C9SSG4</accession>
<evidence type="ECO:0000256" key="2">
    <source>
        <dbReference type="SAM" id="Phobius"/>
    </source>
</evidence>
<keyword evidence="2" id="KW-1133">Transmembrane helix</keyword>
<evidence type="ECO:0000313" key="4">
    <source>
        <dbReference type="Proteomes" id="UP000053647"/>
    </source>
</evidence>
<dbReference type="EMBL" id="KN819385">
    <property type="protein sequence ID" value="KIJ11184.1"/>
    <property type="molecule type" value="Genomic_DNA"/>
</dbReference>
<keyword evidence="4" id="KW-1185">Reference proteome</keyword>
<dbReference type="Proteomes" id="UP000053647">
    <property type="component" value="Unassembled WGS sequence"/>
</dbReference>
<name>A0A0C9SSG4_PAXIN</name>
<sequence length="216" mass="24105">MSTTQPVTATPTLSSPSSTNTPTDNGISHSSSLLFGFLVTVLTLFALFIMCGTLWHRLVARRRAIDAMLATGEPSTGRALERPRMWDAWVISDKRLPQWVDAKPLAAEECRPADPASKAVEIEPSVSFWRRHILRHIPREIIYLFHRPSPSPLQPNFPNGTEVELPIRGSDIRVSVLISMPHPPFLSQTMEEGTREGLHEIEFGTTNLPYRDSGPT</sequence>
<dbReference type="OrthoDB" id="3266547at2759"/>
<feature type="compositionally biased region" description="Low complexity" evidence="1">
    <location>
        <begin position="1"/>
        <end position="23"/>
    </location>
</feature>
<keyword evidence="2" id="KW-0812">Transmembrane</keyword>
<dbReference type="HOGENOM" id="CLU_089041_0_0_1"/>
<gene>
    <name evidence="3" type="ORF">PAXINDRAFT_171873</name>
</gene>
<organism evidence="3 4">
    <name type="scientific">Paxillus involutus ATCC 200175</name>
    <dbReference type="NCBI Taxonomy" id="664439"/>
    <lineage>
        <taxon>Eukaryota</taxon>
        <taxon>Fungi</taxon>
        <taxon>Dikarya</taxon>
        <taxon>Basidiomycota</taxon>
        <taxon>Agaricomycotina</taxon>
        <taxon>Agaricomycetes</taxon>
        <taxon>Agaricomycetidae</taxon>
        <taxon>Boletales</taxon>
        <taxon>Paxilineae</taxon>
        <taxon>Paxillaceae</taxon>
        <taxon>Paxillus</taxon>
    </lineage>
</organism>
<reference evidence="4" key="2">
    <citation type="submission" date="2015-01" db="EMBL/GenBank/DDBJ databases">
        <title>Evolutionary Origins and Diversification of the Mycorrhizal Mutualists.</title>
        <authorList>
            <consortium name="DOE Joint Genome Institute"/>
            <consortium name="Mycorrhizal Genomics Consortium"/>
            <person name="Kohler A."/>
            <person name="Kuo A."/>
            <person name="Nagy L.G."/>
            <person name="Floudas D."/>
            <person name="Copeland A."/>
            <person name="Barry K.W."/>
            <person name="Cichocki N."/>
            <person name="Veneault-Fourrey C."/>
            <person name="LaButti K."/>
            <person name="Lindquist E.A."/>
            <person name="Lipzen A."/>
            <person name="Lundell T."/>
            <person name="Morin E."/>
            <person name="Murat C."/>
            <person name="Riley R."/>
            <person name="Ohm R."/>
            <person name="Sun H."/>
            <person name="Tunlid A."/>
            <person name="Henrissat B."/>
            <person name="Grigoriev I.V."/>
            <person name="Hibbett D.S."/>
            <person name="Martin F."/>
        </authorList>
    </citation>
    <scope>NUCLEOTIDE SEQUENCE [LARGE SCALE GENOMIC DNA]</scope>
    <source>
        <strain evidence="4">ATCC 200175</strain>
    </source>
</reference>
<feature type="region of interest" description="Disordered" evidence="1">
    <location>
        <begin position="1"/>
        <end position="25"/>
    </location>
</feature>
<protein>
    <submittedName>
        <fullName evidence="3">Uncharacterized protein</fullName>
    </submittedName>
</protein>